<feature type="non-terminal residue" evidence="3">
    <location>
        <position position="245"/>
    </location>
</feature>
<comment type="caution">
    <text evidence="3">The sequence shown here is derived from an EMBL/GenBank/DDBJ whole genome shotgun (WGS) entry which is preliminary data.</text>
</comment>
<dbReference type="AlphaFoldDB" id="A0A2J8AB40"/>
<evidence type="ECO:0000313" key="3">
    <source>
        <dbReference type="EMBL" id="PNH09740.1"/>
    </source>
</evidence>
<name>A0A2J8AB40_9CHLO</name>
<feature type="disulfide bond" evidence="1">
    <location>
        <begin position="89"/>
        <end position="99"/>
    </location>
</feature>
<evidence type="ECO:0000313" key="4">
    <source>
        <dbReference type="Proteomes" id="UP000236333"/>
    </source>
</evidence>
<proteinExistence type="predicted"/>
<sequence>VEWGINDVFGFSEKVYVGRSLQVGFKVPDIKHIPPILTYLVSNATDVDPGETSRDGRRRCVVTRGTWCGRYLRQEEVPTRPVPRGSKECPGACSGWGNCNYDTGMCECPAGRGGPDCSQEVKRPCSNRYRHPHEFDKPPVGHIGPDKHDLDPKAFGWLASRCYGYCEDDLALCFCGLDSKYRHMPAPPGSPPWTPPVQWGRPMGDGCMIGHDKDGRTLEWGRPHIKFDDIYGASGWCNKPQPSFE</sequence>
<feature type="domain" description="EGF-like" evidence="2">
    <location>
        <begin position="85"/>
        <end position="118"/>
    </location>
</feature>
<dbReference type="PROSITE" id="PS50026">
    <property type="entry name" value="EGF_3"/>
    <property type="match status" value="1"/>
</dbReference>
<gene>
    <name evidence="3" type="ORF">TSOC_003587</name>
</gene>
<reference evidence="3 4" key="1">
    <citation type="journal article" date="2017" name="Mol. Biol. Evol.">
        <title>The 4-celled Tetrabaena socialis nuclear genome reveals the essential components for genetic control of cell number at the origin of multicellularity in the volvocine lineage.</title>
        <authorList>
            <person name="Featherston J."/>
            <person name="Arakaki Y."/>
            <person name="Hanschen E.R."/>
            <person name="Ferris P.J."/>
            <person name="Michod R.E."/>
            <person name="Olson B.J.S.C."/>
            <person name="Nozaki H."/>
            <person name="Durand P.M."/>
        </authorList>
    </citation>
    <scope>NUCLEOTIDE SEQUENCE [LARGE SCALE GENOMIC DNA]</scope>
    <source>
        <strain evidence="3 4">NIES-571</strain>
    </source>
</reference>
<accession>A0A2J8AB40</accession>
<keyword evidence="1" id="KW-0245">EGF-like domain</keyword>
<keyword evidence="1" id="KW-1015">Disulfide bond</keyword>
<evidence type="ECO:0000256" key="1">
    <source>
        <dbReference type="PROSITE-ProRule" id="PRU00076"/>
    </source>
</evidence>
<dbReference type="OrthoDB" id="9998912at2759"/>
<comment type="caution">
    <text evidence="1">Lacks conserved residue(s) required for the propagation of feature annotation.</text>
</comment>
<keyword evidence="4" id="KW-1185">Reference proteome</keyword>
<feature type="non-terminal residue" evidence="3">
    <location>
        <position position="1"/>
    </location>
</feature>
<feature type="disulfide bond" evidence="1">
    <location>
        <begin position="108"/>
        <end position="117"/>
    </location>
</feature>
<protein>
    <recommendedName>
        <fullName evidence="2">EGF-like domain-containing protein</fullName>
    </recommendedName>
</protein>
<dbReference type="PROSITE" id="PS00022">
    <property type="entry name" value="EGF_1"/>
    <property type="match status" value="1"/>
</dbReference>
<evidence type="ECO:0000259" key="2">
    <source>
        <dbReference type="PROSITE" id="PS50026"/>
    </source>
</evidence>
<dbReference type="Proteomes" id="UP000236333">
    <property type="component" value="Unassembled WGS sequence"/>
</dbReference>
<dbReference type="InterPro" id="IPR000742">
    <property type="entry name" value="EGF"/>
</dbReference>
<organism evidence="3 4">
    <name type="scientific">Tetrabaena socialis</name>
    <dbReference type="NCBI Taxonomy" id="47790"/>
    <lineage>
        <taxon>Eukaryota</taxon>
        <taxon>Viridiplantae</taxon>
        <taxon>Chlorophyta</taxon>
        <taxon>core chlorophytes</taxon>
        <taxon>Chlorophyceae</taxon>
        <taxon>CS clade</taxon>
        <taxon>Chlamydomonadales</taxon>
        <taxon>Tetrabaenaceae</taxon>
        <taxon>Tetrabaena</taxon>
    </lineage>
</organism>
<dbReference type="EMBL" id="PGGS01000079">
    <property type="protein sequence ID" value="PNH09740.1"/>
    <property type="molecule type" value="Genomic_DNA"/>
</dbReference>